<dbReference type="AlphaFoldDB" id="A0AAV1KEX4"/>
<name>A0AAV1KEX4_9NEOP</name>
<gene>
    <name evidence="2" type="ORF">PARMNEM_LOCUS2244</name>
</gene>
<sequence>MNWFIFSFTILKILVENCFVNCDIESATKSYYNSEIIKKVQKQWENDRKSYENALKLALRDNFGTKEIDGIERINENACKLSNGFYIFDNVVHVILEDMYLKELPHLKTPEVSFPLTYNVLLVDAELSRMIVETKYHLMRNYSEVEFSGTNQDPFKTSPFAFQEVQDKGYLT</sequence>
<keyword evidence="3" id="KW-1185">Reference proteome</keyword>
<feature type="chain" id="PRO_5043640011" evidence="1">
    <location>
        <begin position="19"/>
        <end position="172"/>
    </location>
</feature>
<comment type="caution">
    <text evidence="2">The sequence shown here is derived from an EMBL/GenBank/DDBJ whole genome shotgun (WGS) entry which is preliminary data.</text>
</comment>
<dbReference type="EMBL" id="CAVLGL010000013">
    <property type="protein sequence ID" value="CAK1580447.1"/>
    <property type="molecule type" value="Genomic_DNA"/>
</dbReference>
<protein>
    <submittedName>
        <fullName evidence="2">Uncharacterized protein</fullName>
    </submittedName>
</protein>
<accession>A0AAV1KEX4</accession>
<evidence type="ECO:0000313" key="3">
    <source>
        <dbReference type="Proteomes" id="UP001314205"/>
    </source>
</evidence>
<evidence type="ECO:0000256" key="1">
    <source>
        <dbReference type="SAM" id="SignalP"/>
    </source>
</evidence>
<reference evidence="2 3" key="1">
    <citation type="submission" date="2023-11" db="EMBL/GenBank/DDBJ databases">
        <authorList>
            <person name="Hedman E."/>
            <person name="Englund M."/>
            <person name="Stromberg M."/>
            <person name="Nyberg Akerstrom W."/>
            <person name="Nylinder S."/>
            <person name="Jareborg N."/>
            <person name="Kallberg Y."/>
            <person name="Kronander E."/>
        </authorList>
    </citation>
    <scope>NUCLEOTIDE SEQUENCE [LARGE SCALE GENOMIC DNA]</scope>
</reference>
<feature type="signal peptide" evidence="1">
    <location>
        <begin position="1"/>
        <end position="18"/>
    </location>
</feature>
<dbReference type="Proteomes" id="UP001314205">
    <property type="component" value="Unassembled WGS sequence"/>
</dbReference>
<proteinExistence type="predicted"/>
<organism evidence="2 3">
    <name type="scientific">Parnassius mnemosyne</name>
    <name type="common">clouded apollo</name>
    <dbReference type="NCBI Taxonomy" id="213953"/>
    <lineage>
        <taxon>Eukaryota</taxon>
        <taxon>Metazoa</taxon>
        <taxon>Ecdysozoa</taxon>
        <taxon>Arthropoda</taxon>
        <taxon>Hexapoda</taxon>
        <taxon>Insecta</taxon>
        <taxon>Pterygota</taxon>
        <taxon>Neoptera</taxon>
        <taxon>Endopterygota</taxon>
        <taxon>Lepidoptera</taxon>
        <taxon>Glossata</taxon>
        <taxon>Ditrysia</taxon>
        <taxon>Papilionoidea</taxon>
        <taxon>Papilionidae</taxon>
        <taxon>Parnassiinae</taxon>
        <taxon>Parnassini</taxon>
        <taxon>Parnassius</taxon>
        <taxon>Driopa</taxon>
    </lineage>
</organism>
<keyword evidence="1" id="KW-0732">Signal</keyword>
<evidence type="ECO:0000313" key="2">
    <source>
        <dbReference type="EMBL" id="CAK1580447.1"/>
    </source>
</evidence>